<proteinExistence type="predicted"/>
<dbReference type="Proteomes" id="UP001236369">
    <property type="component" value="Unassembled WGS sequence"/>
</dbReference>
<evidence type="ECO:0000313" key="3">
    <source>
        <dbReference type="Proteomes" id="UP001236369"/>
    </source>
</evidence>
<protein>
    <submittedName>
        <fullName evidence="2">Uncharacterized protein</fullName>
    </submittedName>
</protein>
<gene>
    <name evidence="2" type="ORF">QO016_004869</name>
</gene>
<keyword evidence="1" id="KW-0732">Signal</keyword>
<feature type="signal peptide" evidence="1">
    <location>
        <begin position="1"/>
        <end position="22"/>
    </location>
</feature>
<evidence type="ECO:0000256" key="1">
    <source>
        <dbReference type="SAM" id="SignalP"/>
    </source>
</evidence>
<dbReference type="EMBL" id="JAUSVV010000026">
    <property type="protein sequence ID" value="MDQ0445340.1"/>
    <property type="molecule type" value="Genomic_DNA"/>
</dbReference>
<reference evidence="2 3" key="1">
    <citation type="submission" date="2023-07" db="EMBL/GenBank/DDBJ databases">
        <title>Genomic Encyclopedia of Type Strains, Phase IV (KMG-IV): sequencing the most valuable type-strain genomes for metagenomic binning, comparative biology and taxonomic classification.</title>
        <authorList>
            <person name="Goeker M."/>
        </authorList>
    </citation>
    <scope>NUCLEOTIDE SEQUENCE [LARGE SCALE GENOMIC DNA]</scope>
    <source>
        <strain evidence="2 3">DSM 19562</strain>
    </source>
</reference>
<feature type="chain" id="PRO_5045684616" evidence="1">
    <location>
        <begin position="23"/>
        <end position="34"/>
    </location>
</feature>
<evidence type="ECO:0000313" key="2">
    <source>
        <dbReference type="EMBL" id="MDQ0445340.1"/>
    </source>
</evidence>
<name>A0ABU0HSL4_9HYPH</name>
<accession>A0ABU0HSL4</accession>
<keyword evidence="3" id="KW-1185">Reference proteome</keyword>
<sequence length="34" mass="3299">MRSTSLRTAALAVLVMTGPARAAAGPGDAPFGLA</sequence>
<comment type="caution">
    <text evidence="2">The sequence shown here is derived from an EMBL/GenBank/DDBJ whole genome shotgun (WGS) entry which is preliminary data.</text>
</comment>
<organism evidence="2 3">
    <name type="scientific">Methylobacterium persicinum</name>
    <dbReference type="NCBI Taxonomy" id="374426"/>
    <lineage>
        <taxon>Bacteria</taxon>
        <taxon>Pseudomonadati</taxon>
        <taxon>Pseudomonadota</taxon>
        <taxon>Alphaproteobacteria</taxon>
        <taxon>Hyphomicrobiales</taxon>
        <taxon>Methylobacteriaceae</taxon>
        <taxon>Methylobacterium</taxon>
    </lineage>
</organism>